<dbReference type="RefSeq" id="WP_141308854.1">
    <property type="nucleotide sequence ID" value="NZ_BJND01000012.1"/>
</dbReference>
<dbReference type="PROSITE" id="PS50988">
    <property type="entry name" value="TROVE"/>
    <property type="match status" value="1"/>
</dbReference>
<evidence type="ECO:0000259" key="7">
    <source>
        <dbReference type="PROSITE" id="PS50988"/>
    </source>
</evidence>
<proteinExistence type="inferred from homology"/>
<evidence type="ECO:0000313" key="9">
    <source>
        <dbReference type="Proteomes" id="UP000317881"/>
    </source>
</evidence>
<dbReference type="AlphaFoldDB" id="A0A4Y3VD94"/>
<reference evidence="8 9" key="1">
    <citation type="submission" date="2019-06" db="EMBL/GenBank/DDBJ databases">
        <title>Whole genome shotgun sequence of Streptomyces spinoverrucosus NBRC 14228.</title>
        <authorList>
            <person name="Hosoyama A."/>
            <person name="Uohara A."/>
            <person name="Ohji S."/>
            <person name="Ichikawa N."/>
        </authorList>
    </citation>
    <scope>NUCLEOTIDE SEQUENCE [LARGE SCALE GENOMIC DNA]</scope>
    <source>
        <strain evidence="8 9">NBRC 14228</strain>
    </source>
</reference>
<sequence length="529" mass="58119">MARFNTRAAKAQPTSRVTSTGRVLRTFQGGRGHERDARSELFLLAVSNFVSQQTFYETGADRDDRFARLVRELAVTDPAWTAGLLGWLRGAGNLRTASVVGAAEYVKGRLEAGASDGPSNRQVVDSVLQRPDEPGELLAYWTALYGRNIPKPVKRGVADAVRRLYSGKSLLKYDTASKGYRFGDILNLVHAAPDPDKPWQGELFQYALDRRHNPDTAVPPASDRVLTAHRELMALPVEERRAVVTAPDGAERLAAAGMTWEALAGWLQGPMDRAAWEAVIPSMGTMALVRNLRNFDEAGVSDEVAAQVAARISDPAEVVRSRQFPFRYLAAYQHAPSLRWSYPLEQALGHSLANVPALPGRTLVLVDRSGSMFYSQLSDRSELNRADAAAIFGTALALRAADADLVEFGTSSNPVPFRKEESVLKVLERFGDLGGTDTTEAVRRHYREHDRVLIVTDEQYAYSRHGDPTEQVPSHIPVYTWNLAGYRAGHGPSGKGNRHTFGGLSDAAFRMVPLLEAARDADWPWVSTG</sequence>
<keyword evidence="6" id="KW-0687">Ribonucleoprotein</keyword>
<dbReference type="OrthoDB" id="208855at2"/>
<evidence type="ECO:0000256" key="5">
    <source>
        <dbReference type="ARBA" id="ARBA00022884"/>
    </source>
</evidence>
<dbReference type="Proteomes" id="UP000317881">
    <property type="component" value="Unassembled WGS sequence"/>
</dbReference>
<keyword evidence="3" id="KW-0963">Cytoplasm</keyword>
<dbReference type="GO" id="GO:1990904">
    <property type="term" value="C:ribonucleoprotein complex"/>
    <property type="evidence" value="ECO:0007669"/>
    <property type="project" value="UniProtKB-KW"/>
</dbReference>
<feature type="domain" description="TROVE" evidence="7">
    <location>
        <begin position="24"/>
        <end position="360"/>
    </location>
</feature>
<dbReference type="InterPro" id="IPR008858">
    <property type="entry name" value="TROVE_dom"/>
</dbReference>
<keyword evidence="5" id="KW-0694">RNA-binding</keyword>
<keyword evidence="4" id="KW-0479">Metal-binding</keyword>
<dbReference type="GO" id="GO:0046872">
    <property type="term" value="F:metal ion binding"/>
    <property type="evidence" value="ECO:0007669"/>
    <property type="project" value="UniProtKB-KW"/>
</dbReference>
<organism evidence="8 9">
    <name type="scientific">Streptomyces spinoverrucosus</name>
    <dbReference type="NCBI Taxonomy" id="284043"/>
    <lineage>
        <taxon>Bacteria</taxon>
        <taxon>Bacillati</taxon>
        <taxon>Actinomycetota</taxon>
        <taxon>Actinomycetes</taxon>
        <taxon>Kitasatosporales</taxon>
        <taxon>Streptomycetaceae</taxon>
        <taxon>Streptomyces</taxon>
    </lineage>
</organism>
<evidence type="ECO:0000256" key="4">
    <source>
        <dbReference type="ARBA" id="ARBA00022723"/>
    </source>
</evidence>
<comment type="subcellular location">
    <subcellularLocation>
        <location evidence="1">Cytoplasm</location>
    </subcellularLocation>
</comment>
<protein>
    <submittedName>
        <fullName evidence="8">RNA-binding protein</fullName>
    </submittedName>
</protein>
<evidence type="ECO:0000256" key="3">
    <source>
        <dbReference type="ARBA" id="ARBA00022490"/>
    </source>
</evidence>
<keyword evidence="9" id="KW-1185">Reference proteome</keyword>
<dbReference type="Pfam" id="PF05731">
    <property type="entry name" value="TROVE"/>
    <property type="match status" value="1"/>
</dbReference>
<dbReference type="SUPFAM" id="SSF140864">
    <property type="entry name" value="TROVE domain-like"/>
    <property type="match status" value="1"/>
</dbReference>
<evidence type="ECO:0000256" key="6">
    <source>
        <dbReference type="ARBA" id="ARBA00023274"/>
    </source>
</evidence>
<dbReference type="GO" id="GO:0003723">
    <property type="term" value="F:RNA binding"/>
    <property type="evidence" value="ECO:0007669"/>
    <property type="project" value="UniProtKB-KW"/>
</dbReference>
<comment type="similarity">
    <text evidence="2">Belongs to the Ro 60 kDa family.</text>
</comment>
<dbReference type="InterPro" id="IPR037214">
    <property type="entry name" value="TROVE_dom_sf"/>
</dbReference>
<evidence type="ECO:0000313" key="8">
    <source>
        <dbReference type="EMBL" id="GEC04265.1"/>
    </source>
</evidence>
<evidence type="ECO:0000256" key="1">
    <source>
        <dbReference type="ARBA" id="ARBA00004496"/>
    </source>
</evidence>
<dbReference type="InterPro" id="IPR040322">
    <property type="entry name" value="TROVE2"/>
</dbReference>
<evidence type="ECO:0000256" key="2">
    <source>
        <dbReference type="ARBA" id="ARBA00007814"/>
    </source>
</evidence>
<dbReference type="GO" id="GO:0005737">
    <property type="term" value="C:cytoplasm"/>
    <property type="evidence" value="ECO:0007669"/>
    <property type="project" value="UniProtKB-SubCell"/>
</dbReference>
<dbReference type="PANTHER" id="PTHR14202:SF0">
    <property type="entry name" value="RNA-BINDING PROTEIN RO60"/>
    <property type="match status" value="1"/>
</dbReference>
<dbReference type="EMBL" id="BJND01000012">
    <property type="protein sequence ID" value="GEC04265.1"/>
    <property type="molecule type" value="Genomic_DNA"/>
</dbReference>
<dbReference type="SUPFAM" id="SSF53300">
    <property type="entry name" value="vWA-like"/>
    <property type="match status" value="1"/>
</dbReference>
<name>A0A4Y3VD94_9ACTN</name>
<accession>A0A4Y3VD94</accession>
<dbReference type="PANTHER" id="PTHR14202">
    <property type="entry name" value="60 KDA RIBONUCLEOPROTEIN SSA/RO"/>
    <property type="match status" value="1"/>
</dbReference>
<dbReference type="Gene3D" id="3.40.50.410">
    <property type="entry name" value="von Willebrand factor, type A domain"/>
    <property type="match status" value="1"/>
</dbReference>
<dbReference type="InterPro" id="IPR036465">
    <property type="entry name" value="vWFA_dom_sf"/>
</dbReference>
<comment type="caution">
    <text evidence="8">The sequence shown here is derived from an EMBL/GenBank/DDBJ whole genome shotgun (WGS) entry which is preliminary data.</text>
</comment>
<gene>
    <name evidence="8" type="ORF">SSP24_19200</name>
</gene>